<gene>
    <name evidence="1" type="ORF">A0J61_06519</name>
</gene>
<dbReference type="OrthoDB" id="2294293at2759"/>
<dbReference type="Proteomes" id="UP000093000">
    <property type="component" value="Unassembled WGS sequence"/>
</dbReference>
<dbReference type="InParanoid" id="A0A1C7N8I9"/>
<name>A0A1C7N8I9_9FUNG</name>
<comment type="caution">
    <text evidence="1">The sequence shown here is derived from an EMBL/GenBank/DDBJ whole genome shotgun (WGS) entry which is preliminary data.</text>
</comment>
<organism evidence="1 2">
    <name type="scientific">Choanephora cucurbitarum</name>
    <dbReference type="NCBI Taxonomy" id="101091"/>
    <lineage>
        <taxon>Eukaryota</taxon>
        <taxon>Fungi</taxon>
        <taxon>Fungi incertae sedis</taxon>
        <taxon>Mucoromycota</taxon>
        <taxon>Mucoromycotina</taxon>
        <taxon>Mucoromycetes</taxon>
        <taxon>Mucorales</taxon>
        <taxon>Mucorineae</taxon>
        <taxon>Choanephoraceae</taxon>
        <taxon>Choanephoroideae</taxon>
        <taxon>Choanephora</taxon>
    </lineage>
</organism>
<keyword evidence="2" id="KW-1185">Reference proteome</keyword>
<dbReference type="EMBL" id="LUGH01000396">
    <property type="protein sequence ID" value="OBZ85440.1"/>
    <property type="molecule type" value="Genomic_DNA"/>
</dbReference>
<evidence type="ECO:0000313" key="2">
    <source>
        <dbReference type="Proteomes" id="UP000093000"/>
    </source>
</evidence>
<accession>A0A1C7N8I9</accession>
<evidence type="ECO:0000313" key="1">
    <source>
        <dbReference type="EMBL" id="OBZ85440.1"/>
    </source>
</evidence>
<sequence>MSTSNNTISNSITLKDFTIACSNTEPFHYKRVNISAALLKLKTEAYQELTGSDSFSFTQDMKKHIVPFLSLYNIIKVEANLASRYKKCPGLEVLCEYRKYLRMKKWGPPKRFPQSLKNEIEDLISDLSDDDFDNILEFQEKISDMKKKTNCKAAKRLLQFTCCLVDNLVESPKKIGEMELQTSIVHTLMLQLFKLNKGYNPYSSNLVFDKHDACLKGVRPDYLVVVNGDYKNVVGEVKSQGSSKSDLEWDLLRLGVFGRQMLETEGLEAVVCFQPK</sequence>
<dbReference type="AlphaFoldDB" id="A0A1C7N8I9"/>
<protein>
    <submittedName>
        <fullName evidence="1">Uncharacterized protein</fullName>
    </submittedName>
</protein>
<proteinExistence type="predicted"/>
<reference evidence="1 2" key="1">
    <citation type="submission" date="2016-03" db="EMBL/GenBank/DDBJ databases">
        <title>Choanephora cucurbitarum.</title>
        <authorList>
            <person name="Min B."/>
            <person name="Park H."/>
            <person name="Park J.-H."/>
            <person name="Shin H.-D."/>
            <person name="Choi I.-G."/>
        </authorList>
    </citation>
    <scope>NUCLEOTIDE SEQUENCE [LARGE SCALE GENOMIC DNA]</scope>
    <source>
        <strain evidence="1 2">KUS-F28377</strain>
    </source>
</reference>